<dbReference type="EMBL" id="QQBG01000017">
    <property type="protein sequence ID" value="RDB31390.1"/>
    <property type="molecule type" value="Genomic_DNA"/>
</dbReference>
<dbReference type="InterPro" id="IPR020930">
    <property type="entry name" value="Ribosomal_uL5_bac-type"/>
</dbReference>
<dbReference type="PANTHER" id="PTHR11994">
    <property type="entry name" value="60S RIBOSOMAL PROTEIN L11-RELATED"/>
    <property type="match status" value="1"/>
</dbReference>
<proteinExistence type="inferred from homology"/>
<comment type="function">
    <text evidence="5">This is 1 of the proteins that bind and probably mediate the attachment of the 5S RNA into the large ribosomal subunit, where it forms part of the central protuberance. In the 70S ribosome it contacts protein S13 of the 30S subunit (bridge B1b), connecting the 2 subunits; this bridge is implicated in subunit movement. Contacts the P site tRNA; the 5S rRNA and some of its associated proteins might help stabilize positioning of ribosome-bound tRNAs.</text>
</comment>
<dbReference type="GO" id="GO:0000049">
    <property type="term" value="F:tRNA binding"/>
    <property type="evidence" value="ECO:0007669"/>
    <property type="project" value="UniProtKB-UniRule"/>
</dbReference>
<dbReference type="AlphaFoldDB" id="A0A369KD55"/>
<evidence type="ECO:0000259" key="8">
    <source>
        <dbReference type="Pfam" id="PF00673"/>
    </source>
</evidence>
<keyword evidence="5" id="KW-0694">RNA-binding</keyword>
<dbReference type="InterPro" id="IPR031309">
    <property type="entry name" value="Ribosomal_uL5_C"/>
</dbReference>
<dbReference type="Pfam" id="PF00281">
    <property type="entry name" value="Ribosomal_L5"/>
    <property type="match status" value="1"/>
</dbReference>
<evidence type="ECO:0000256" key="1">
    <source>
        <dbReference type="ARBA" id="ARBA00008553"/>
    </source>
</evidence>
<evidence type="ECO:0000313" key="9">
    <source>
        <dbReference type="EMBL" id="RDB31390.1"/>
    </source>
</evidence>
<reference evidence="9 10" key="1">
    <citation type="submission" date="2018-07" db="EMBL/GenBank/DDBJ databases">
        <title>Comparative genomics of the Candidatus Parilichlamydiaceae reveals evidence of convergent evolution and genome reduction in the phylum Chlamydiae.</title>
        <authorList>
            <person name="Taylor-Brown A."/>
            <person name="Polkinghorne A."/>
        </authorList>
    </citation>
    <scope>NUCLEOTIDE SEQUENCE [LARGE SCALE GENOMIC DNA]</scope>
    <source>
        <strain evidence="9 10">Hat2</strain>
    </source>
</reference>
<dbReference type="InterPro" id="IPR022803">
    <property type="entry name" value="Ribosomal_uL5_dom_sf"/>
</dbReference>
<keyword evidence="5" id="KW-0820">tRNA-binding</keyword>
<dbReference type="FunFam" id="3.30.1440.10:FF:000001">
    <property type="entry name" value="50S ribosomal protein L5"/>
    <property type="match status" value="1"/>
</dbReference>
<comment type="similarity">
    <text evidence="1 5 6">Belongs to the universal ribosomal protein uL5 family.</text>
</comment>
<evidence type="ECO:0000259" key="7">
    <source>
        <dbReference type="Pfam" id="PF00281"/>
    </source>
</evidence>
<dbReference type="Proteomes" id="UP000253816">
    <property type="component" value="Unassembled WGS sequence"/>
</dbReference>
<dbReference type="GO" id="GO:0006412">
    <property type="term" value="P:translation"/>
    <property type="evidence" value="ECO:0007669"/>
    <property type="project" value="UniProtKB-UniRule"/>
</dbReference>
<dbReference type="GO" id="GO:0019843">
    <property type="term" value="F:rRNA binding"/>
    <property type="evidence" value="ECO:0007669"/>
    <property type="project" value="UniProtKB-UniRule"/>
</dbReference>
<evidence type="ECO:0000256" key="6">
    <source>
        <dbReference type="RuleBase" id="RU003930"/>
    </source>
</evidence>
<sequence>MSEPKKEPENELEKRYREQVRPALLERFQYSNVMQVPRLVKVVINMGVAKVGKDRGALQDSENELKALSGQKPILIRSKRSVASFKMRQGQPVSVLVTLRKRKMWDFLYRFVNICCPRIRDFRGFRKSGDKMGNYTLGVQDQQIFVEVDLDAVRRQQGMHITFVTSAKSDAECLELLSALGMPFQMRD</sequence>
<dbReference type="SUPFAM" id="SSF55282">
    <property type="entry name" value="RL5-like"/>
    <property type="match status" value="1"/>
</dbReference>
<evidence type="ECO:0000256" key="5">
    <source>
        <dbReference type="HAMAP-Rule" id="MF_01333"/>
    </source>
</evidence>
<dbReference type="PIRSF" id="PIRSF002161">
    <property type="entry name" value="Ribosomal_L5"/>
    <property type="match status" value="1"/>
</dbReference>
<dbReference type="OrthoDB" id="9806626at2"/>
<evidence type="ECO:0000313" key="10">
    <source>
        <dbReference type="Proteomes" id="UP000253816"/>
    </source>
</evidence>
<dbReference type="InterPro" id="IPR002132">
    <property type="entry name" value="Ribosomal_uL5"/>
</dbReference>
<protein>
    <recommendedName>
        <fullName evidence="4 5">Large ribosomal subunit protein uL5</fullName>
    </recommendedName>
</protein>
<dbReference type="InterPro" id="IPR031310">
    <property type="entry name" value="Ribosomal_uL5_N"/>
</dbReference>
<feature type="domain" description="Large ribosomal subunit protein uL5 C-terminal" evidence="8">
    <location>
        <begin position="92"/>
        <end position="184"/>
    </location>
</feature>
<comment type="caution">
    <text evidence="9">The sequence shown here is derived from an EMBL/GenBank/DDBJ whole genome shotgun (WGS) entry which is preliminary data.</text>
</comment>
<keyword evidence="2 5" id="KW-0689">Ribosomal protein</keyword>
<dbReference type="GO" id="GO:0003735">
    <property type="term" value="F:structural constituent of ribosome"/>
    <property type="evidence" value="ECO:0007669"/>
    <property type="project" value="InterPro"/>
</dbReference>
<dbReference type="GO" id="GO:0005840">
    <property type="term" value="C:ribosome"/>
    <property type="evidence" value="ECO:0007669"/>
    <property type="project" value="UniProtKB-KW"/>
</dbReference>
<dbReference type="GO" id="GO:1990904">
    <property type="term" value="C:ribonucleoprotein complex"/>
    <property type="evidence" value="ECO:0007669"/>
    <property type="project" value="UniProtKB-KW"/>
</dbReference>
<accession>A0A369KD55</accession>
<name>A0A369KD55_9BACT</name>
<keyword evidence="5" id="KW-0699">rRNA-binding</keyword>
<evidence type="ECO:0000256" key="3">
    <source>
        <dbReference type="ARBA" id="ARBA00023274"/>
    </source>
</evidence>
<organism evidence="9 10">
    <name type="scientific">Candidatus Similichlamydia laticola</name>
    <dbReference type="NCBI Taxonomy" id="2170265"/>
    <lineage>
        <taxon>Bacteria</taxon>
        <taxon>Pseudomonadati</taxon>
        <taxon>Chlamydiota</taxon>
        <taxon>Chlamydiia</taxon>
        <taxon>Parachlamydiales</taxon>
        <taxon>Candidatus Parilichlamydiaceae</taxon>
        <taxon>Candidatus Similichlamydia</taxon>
    </lineage>
</organism>
<evidence type="ECO:0000256" key="2">
    <source>
        <dbReference type="ARBA" id="ARBA00022980"/>
    </source>
</evidence>
<dbReference type="RefSeq" id="WP_114544443.1">
    <property type="nucleotide sequence ID" value="NZ_QQBG01000017.1"/>
</dbReference>
<dbReference type="Gene3D" id="3.30.1440.10">
    <property type="match status" value="1"/>
</dbReference>
<gene>
    <name evidence="5" type="primary">rplE</name>
    <name evidence="9" type="ORF">HAT2_00505</name>
</gene>
<dbReference type="Pfam" id="PF00673">
    <property type="entry name" value="Ribosomal_L5_C"/>
    <property type="match status" value="1"/>
</dbReference>
<evidence type="ECO:0000256" key="4">
    <source>
        <dbReference type="ARBA" id="ARBA00035245"/>
    </source>
</evidence>
<keyword evidence="3 5" id="KW-0687">Ribonucleoprotein</keyword>
<dbReference type="HAMAP" id="MF_01333_B">
    <property type="entry name" value="Ribosomal_uL5_B"/>
    <property type="match status" value="1"/>
</dbReference>
<keyword evidence="10" id="KW-1185">Reference proteome</keyword>
<dbReference type="NCBIfam" id="NF000585">
    <property type="entry name" value="PRK00010.1"/>
    <property type="match status" value="1"/>
</dbReference>
<feature type="domain" description="Large ribosomal subunit protein uL5 N-terminal" evidence="7">
    <location>
        <begin position="32"/>
        <end position="88"/>
    </location>
</feature>
<comment type="subunit">
    <text evidence="5">Part of the 50S ribosomal subunit; part of the 5S rRNA/L5/L18/L25 subcomplex. Contacts the 5S rRNA and the P site tRNA. Forms a bridge to the 30S subunit in the 70S ribosome.</text>
</comment>